<evidence type="ECO:0008006" key="4">
    <source>
        <dbReference type="Google" id="ProtNLM"/>
    </source>
</evidence>
<accession>A0ABX8D5W3</accession>
<gene>
    <name evidence="2" type="ORF">KG103_02610</name>
</gene>
<evidence type="ECO:0000313" key="3">
    <source>
        <dbReference type="Proteomes" id="UP000677804"/>
    </source>
</evidence>
<dbReference type="EMBL" id="CP074405">
    <property type="protein sequence ID" value="QVI62850.1"/>
    <property type="molecule type" value="Genomic_DNA"/>
</dbReference>
<feature type="compositionally biased region" description="Basic and acidic residues" evidence="1">
    <location>
        <begin position="222"/>
        <end position="231"/>
    </location>
</feature>
<sequence>MVYLDKWGISLDELDALVAESSVLRGMVYGFVAEFKLRTDVFESDPRIINLVKPADSNRVNHRDKTKRMKGDLNFTYRNQQFKVETKSLDTASCIDRGDGRWGGTFQCNGSDKREIEFDDGTTLETNLLLFGQFDLVAVSLFGFGEHWHYAFAKNSDLTGSTWHRYTPAQQRALIASSQKICEPLEWPFRSEPWSLLDEIIEERARGVAPEQTMDQEAAESLDEHGELDRK</sequence>
<name>A0ABX8D5W3_9CELL</name>
<evidence type="ECO:0000313" key="2">
    <source>
        <dbReference type="EMBL" id="QVI62850.1"/>
    </source>
</evidence>
<proteinExistence type="predicted"/>
<evidence type="ECO:0000256" key="1">
    <source>
        <dbReference type="SAM" id="MobiDB-lite"/>
    </source>
</evidence>
<feature type="region of interest" description="Disordered" evidence="1">
    <location>
        <begin position="206"/>
        <end position="231"/>
    </location>
</feature>
<reference evidence="2 3" key="1">
    <citation type="submission" date="2021-05" db="EMBL/GenBank/DDBJ databases">
        <title>Novel species in genus Cellulomonas.</title>
        <authorList>
            <person name="Zhang G."/>
        </authorList>
    </citation>
    <scope>NUCLEOTIDE SEQUENCE [LARGE SCALE GENOMIC DNA]</scope>
    <source>
        <strain evidence="3">zg-ZUI222</strain>
    </source>
</reference>
<keyword evidence="3" id="KW-1185">Reference proteome</keyword>
<dbReference type="Proteomes" id="UP000677804">
    <property type="component" value="Chromosome"/>
</dbReference>
<organism evidence="2 3">
    <name type="scientific">Cellulomonas wangleii</name>
    <dbReference type="NCBI Taxonomy" id="2816956"/>
    <lineage>
        <taxon>Bacteria</taxon>
        <taxon>Bacillati</taxon>
        <taxon>Actinomycetota</taxon>
        <taxon>Actinomycetes</taxon>
        <taxon>Micrococcales</taxon>
        <taxon>Cellulomonadaceae</taxon>
        <taxon>Cellulomonas</taxon>
    </lineage>
</organism>
<protein>
    <recommendedName>
        <fullName evidence="4">Restriction endonuclease</fullName>
    </recommendedName>
</protein>
<dbReference type="RefSeq" id="WP_207340331.1">
    <property type="nucleotide sequence ID" value="NZ_CP074405.1"/>
</dbReference>